<gene>
    <name evidence="2" type="ORF">J421_1576</name>
</gene>
<name>W0RI77_9BACT</name>
<dbReference type="InterPro" id="IPR015943">
    <property type="entry name" value="WD40/YVTN_repeat-like_dom_sf"/>
</dbReference>
<dbReference type="STRING" id="861299.J421_1576"/>
<evidence type="ECO:0000313" key="2">
    <source>
        <dbReference type="EMBL" id="AHG89113.1"/>
    </source>
</evidence>
<dbReference type="PANTHER" id="PTHR47199:SF2">
    <property type="entry name" value="PHOTOSYSTEM II STABILITY_ASSEMBLY FACTOR HCF136, CHLOROPLASTIC"/>
    <property type="match status" value="1"/>
</dbReference>
<proteinExistence type="predicted"/>
<dbReference type="OrthoDB" id="226401at2"/>
<keyword evidence="2" id="KW-0378">Hydrolase</keyword>
<dbReference type="GO" id="GO:0016787">
    <property type="term" value="F:hydrolase activity"/>
    <property type="evidence" value="ECO:0007669"/>
    <property type="project" value="UniProtKB-KW"/>
</dbReference>
<dbReference type="EMBL" id="CP007128">
    <property type="protein sequence ID" value="AHG89113.1"/>
    <property type="molecule type" value="Genomic_DNA"/>
</dbReference>
<accession>W0RI77</accession>
<dbReference type="Gene3D" id="2.130.10.10">
    <property type="entry name" value="YVTN repeat-like/Quinoprotein amine dehydrogenase"/>
    <property type="match status" value="2"/>
</dbReference>
<reference evidence="2 3" key="1">
    <citation type="journal article" date="2014" name="Genome Announc.">
        <title>Genome Sequence and Methylome of Soil Bacterium Gemmatirosa kalamazoonensis KBS708T, a Member of the Rarely Cultivated Gemmatimonadetes Phylum.</title>
        <authorList>
            <person name="Debruyn J.M."/>
            <person name="Radosevich M."/>
            <person name="Wommack K.E."/>
            <person name="Polson S.W."/>
            <person name="Hauser L.J."/>
            <person name="Fawaz M.N."/>
            <person name="Korlach J."/>
            <person name="Tsai Y.C."/>
        </authorList>
    </citation>
    <scope>NUCLEOTIDE SEQUENCE [LARGE SCALE GENOMIC DNA]</scope>
    <source>
        <strain evidence="2 3">KBS708</strain>
    </source>
</reference>
<sequence length="353" mass="36007">MPNTARPLAALVLLAACTRVNAPLSPAAGWDEQSSGVTTSLRGVSAVSARVAWASGARNTVLRTLDGGATWERRPVPGADSLDFRSIRATDERTAFVASAGDGAAGQARIYRTTDGGATWTLVLADTTRGAFFDALALWAGDAAHALALSDPVGGRMHVVATDDGGRTWRRAVEVPAAREGEGAYAAGGAALTAGPRGAAWFVTGGPGGARVYRTTDGGRTWAAVDAPLGVRGASSGLFAVAFRDARTGVAVGGDYTKPHDPAQHVLRSTDGGATWTPAPPSPAATGFWSGLAYVGGRPSAVVAVGGAGTTVSLDDGATWTRVDTTELNAVSFARSGDGWAVGPRGRIVRWNR</sequence>
<dbReference type="RefSeq" id="WP_025410626.1">
    <property type="nucleotide sequence ID" value="NZ_CP007128.1"/>
</dbReference>
<dbReference type="eggNOG" id="COG4447">
    <property type="taxonomic scope" value="Bacteria"/>
</dbReference>
<dbReference type="InParanoid" id="W0RI77"/>
<dbReference type="PROSITE" id="PS51257">
    <property type="entry name" value="PROKAR_LIPOPROTEIN"/>
    <property type="match status" value="1"/>
</dbReference>
<evidence type="ECO:0000256" key="1">
    <source>
        <dbReference type="SAM" id="SignalP"/>
    </source>
</evidence>
<keyword evidence="1" id="KW-0732">Signal</keyword>
<dbReference type="CDD" id="cd15482">
    <property type="entry name" value="Sialidase_non-viral"/>
    <property type="match status" value="1"/>
</dbReference>
<protein>
    <submittedName>
        <fullName evidence="2">Glycosyl hydrolase BNR repeat-containing protein</fullName>
    </submittedName>
</protein>
<keyword evidence="3" id="KW-1185">Reference proteome</keyword>
<feature type="chain" id="PRO_5004794433" evidence="1">
    <location>
        <begin position="23"/>
        <end position="353"/>
    </location>
</feature>
<dbReference type="Proteomes" id="UP000019151">
    <property type="component" value="Chromosome"/>
</dbReference>
<evidence type="ECO:0000313" key="3">
    <source>
        <dbReference type="Proteomes" id="UP000019151"/>
    </source>
</evidence>
<organism evidence="2 3">
    <name type="scientific">Gemmatirosa kalamazoonensis</name>
    <dbReference type="NCBI Taxonomy" id="861299"/>
    <lineage>
        <taxon>Bacteria</taxon>
        <taxon>Pseudomonadati</taxon>
        <taxon>Gemmatimonadota</taxon>
        <taxon>Gemmatimonadia</taxon>
        <taxon>Gemmatimonadales</taxon>
        <taxon>Gemmatimonadaceae</taxon>
        <taxon>Gemmatirosa</taxon>
    </lineage>
</organism>
<dbReference type="KEGG" id="gba:J421_1576"/>
<dbReference type="HOGENOM" id="CLU_064269_0_0_0"/>
<dbReference type="AlphaFoldDB" id="W0RI77"/>
<dbReference type="SUPFAM" id="SSF110296">
    <property type="entry name" value="Oligoxyloglucan reducing end-specific cellobiohydrolase"/>
    <property type="match status" value="1"/>
</dbReference>
<feature type="signal peptide" evidence="1">
    <location>
        <begin position="1"/>
        <end position="22"/>
    </location>
</feature>
<dbReference type="PANTHER" id="PTHR47199">
    <property type="entry name" value="PHOTOSYSTEM II STABILITY/ASSEMBLY FACTOR HCF136, CHLOROPLASTIC"/>
    <property type="match status" value="1"/>
</dbReference>